<comment type="caution">
    <text evidence="1">The sequence shown here is derived from an EMBL/GenBank/DDBJ whole genome shotgun (WGS) entry which is preliminary data.</text>
</comment>
<dbReference type="AlphaFoldDB" id="A0A1F5YGM3"/>
<name>A0A1F5YGM3_9BACT</name>
<evidence type="ECO:0000313" key="2">
    <source>
        <dbReference type="Proteomes" id="UP000176992"/>
    </source>
</evidence>
<dbReference type="PROSITE" id="PS51257">
    <property type="entry name" value="PROKAR_LIPOPROTEIN"/>
    <property type="match status" value="1"/>
</dbReference>
<dbReference type="Proteomes" id="UP000176992">
    <property type="component" value="Unassembled WGS sequence"/>
</dbReference>
<organism evidence="1 2">
    <name type="scientific">Candidatus Glassbacteria bacterium GWA2_58_10</name>
    <dbReference type="NCBI Taxonomy" id="1817865"/>
    <lineage>
        <taxon>Bacteria</taxon>
        <taxon>Candidatus Glassiibacteriota</taxon>
    </lineage>
</organism>
<accession>A0A1F5YGM3</accession>
<proteinExistence type="predicted"/>
<evidence type="ECO:0000313" key="1">
    <source>
        <dbReference type="EMBL" id="OGF99338.1"/>
    </source>
</evidence>
<sequence>MSRYLFIIVVFMGIFAACGKDSGPAGPTGPELAKYNLVGEWQGTANLYRIKTPSISDEDSTLNVNSLEFQLIITDESYQLEAYHSDAYTDFSLTEEGRWSWFKETGEYLFFNALQSNLVTVQRQRSQAGEMTIRSNRTWGERAWQCRLEYDHGLQTLKLFNFDNIFDFGTLVLTKKKNPLAG</sequence>
<dbReference type="EMBL" id="MFIV01000027">
    <property type="protein sequence ID" value="OGF99338.1"/>
    <property type="molecule type" value="Genomic_DNA"/>
</dbReference>
<reference evidence="1 2" key="1">
    <citation type="journal article" date="2016" name="Nat. Commun.">
        <title>Thousands of microbial genomes shed light on interconnected biogeochemical processes in an aquifer system.</title>
        <authorList>
            <person name="Anantharaman K."/>
            <person name="Brown C.T."/>
            <person name="Hug L.A."/>
            <person name="Sharon I."/>
            <person name="Castelle C.J."/>
            <person name="Probst A.J."/>
            <person name="Thomas B.C."/>
            <person name="Singh A."/>
            <person name="Wilkins M.J."/>
            <person name="Karaoz U."/>
            <person name="Brodie E.L."/>
            <person name="Williams K.H."/>
            <person name="Hubbard S.S."/>
            <person name="Banfield J.F."/>
        </authorList>
    </citation>
    <scope>NUCLEOTIDE SEQUENCE [LARGE SCALE GENOMIC DNA]</scope>
</reference>
<gene>
    <name evidence="1" type="ORF">A2Z86_09420</name>
</gene>
<protein>
    <submittedName>
        <fullName evidence="1">Uncharacterized protein</fullName>
    </submittedName>
</protein>